<organism evidence="4">
    <name type="scientific">marine sediment metagenome</name>
    <dbReference type="NCBI Taxonomy" id="412755"/>
    <lineage>
        <taxon>unclassified sequences</taxon>
        <taxon>metagenomes</taxon>
        <taxon>ecological metagenomes</taxon>
    </lineage>
</organism>
<name>X1I529_9ZZZZ</name>
<dbReference type="GO" id="GO:0009368">
    <property type="term" value="C:endopeptidase Clp complex"/>
    <property type="evidence" value="ECO:0007669"/>
    <property type="project" value="TreeGrafter"/>
</dbReference>
<accession>X1I529</accession>
<proteinExistence type="inferred from homology"/>
<dbReference type="EMBL" id="BARU01016795">
    <property type="protein sequence ID" value="GAH52663.1"/>
    <property type="molecule type" value="Genomic_DNA"/>
</dbReference>
<dbReference type="GO" id="GO:0004176">
    <property type="term" value="F:ATP-dependent peptidase activity"/>
    <property type="evidence" value="ECO:0007669"/>
    <property type="project" value="InterPro"/>
</dbReference>
<dbReference type="PANTHER" id="PTHR10381">
    <property type="entry name" value="ATP-DEPENDENT CLP PROTEASE PROTEOLYTIC SUBUNIT"/>
    <property type="match status" value="1"/>
</dbReference>
<dbReference type="SUPFAM" id="SSF52096">
    <property type="entry name" value="ClpP/crotonase"/>
    <property type="match status" value="1"/>
</dbReference>
<dbReference type="InterPro" id="IPR001907">
    <property type="entry name" value="ClpP"/>
</dbReference>
<feature type="non-terminal residue" evidence="4">
    <location>
        <position position="1"/>
    </location>
</feature>
<comment type="similarity">
    <text evidence="1">Belongs to the peptidase S14 family.</text>
</comment>
<gene>
    <name evidence="4" type="ORF">S03H2_27894</name>
</gene>
<dbReference type="InterPro" id="IPR029045">
    <property type="entry name" value="ClpP/crotonase-like_dom_sf"/>
</dbReference>
<dbReference type="Gene3D" id="3.90.226.10">
    <property type="entry name" value="2-enoyl-CoA Hydratase, Chain A, domain 1"/>
    <property type="match status" value="1"/>
</dbReference>
<dbReference type="PRINTS" id="PR00127">
    <property type="entry name" value="CLPPROTEASEP"/>
</dbReference>
<evidence type="ECO:0000256" key="3">
    <source>
        <dbReference type="ARBA" id="ARBA00022801"/>
    </source>
</evidence>
<evidence type="ECO:0008006" key="5">
    <source>
        <dbReference type="Google" id="ProtNLM"/>
    </source>
</evidence>
<dbReference type="Pfam" id="PF00574">
    <property type="entry name" value="CLP_protease"/>
    <property type="match status" value="1"/>
</dbReference>
<dbReference type="InterPro" id="IPR023562">
    <property type="entry name" value="ClpP/TepA"/>
</dbReference>
<dbReference type="AlphaFoldDB" id="X1I529"/>
<evidence type="ECO:0000256" key="1">
    <source>
        <dbReference type="ARBA" id="ARBA00007039"/>
    </source>
</evidence>
<comment type="caution">
    <text evidence="4">The sequence shown here is derived from an EMBL/GenBank/DDBJ whole genome shotgun (WGS) entry which is preliminary data.</text>
</comment>
<keyword evidence="2" id="KW-0963">Cytoplasm</keyword>
<keyword evidence="3" id="KW-0378">Hydrolase</keyword>
<protein>
    <recommendedName>
        <fullName evidence="5">ATP-dependent Clp protease proteolytic subunit</fullName>
    </recommendedName>
</protein>
<sequence>YIRFFAGVNPKTINTLMQVVEQKLKEGTESFVLLISSGGGNVFSGISGYNFLRGIPAEVTTHNFGSIDSVAVVLFCAGTKRICVPHARFLLHGIGFNTTTPTRFDEKLLDERIKSLKMDRQNIARIIADSCEKETQGVDQDILTSIVLDSKQAIDYGLAHEVKSGLFPKGVEIINITDT</sequence>
<evidence type="ECO:0000313" key="4">
    <source>
        <dbReference type="EMBL" id="GAH52663.1"/>
    </source>
</evidence>
<evidence type="ECO:0000256" key="2">
    <source>
        <dbReference type="ARBA" id="ARBA00022490"/>
    </source>
</evidence>
<dbReference type="GO" id="GO:0004252">
    <property type="term" value="F:serine-type endopeptidase activity"/>
    <property type="evidence" value="ECO:0007669"/>
    <property type="project" value="InterPro"/>
</dbReference>
<dbReference type="GO" id="GO:0006515">
    <property type="term" value="P:protein quality control for misfolded or incompletely synthesized proteins"/>
    <property type="evidence" value="ECO:0007669"/>
    <property type="project" value="TreeGrafter"/>
</dbReference>
<dbReference type="GO" id="GO:0051117">
    <property type="term" value="F:ATPase binding"/>
    <property type="evidence" value="ECO:0007669"/>
    <property type="project" value="TreeGrafter"/>
</dbReference>
<dbReference type="PANTHER" id="PTHR10381:SF70">
    <property type="entry name" value="ATP-DEPENDENT CLP PROTEASE PROTEOLYTIC SUBUNIT"/>
    <property type="match status" value="1"/>
</dbReference>
<reference evidence="4" key="1">
    <citation type="journal article" date="2014" name="Front. Microbiol.">
        <title>High frequency of phylogenetically diverse reductive dehalogenase-homologous genes in deep subseafloor sedimentary metagenomes.</title>
        <authorList>
            <person name="Kawai M."/>
            <person name="Futagami T."/>
            <person name="Toyoda A."/>
            <person name="Takaki Y."/>
            <person name="Nishi S."/>
            <person name="Hori S."/>
            <person name="Arai W."/>
            <person name="Tsubouchi T."/>
            <person name="Morono Y."/>
            <person name="Uchiyama I."/>
            <person name="Ito T."/>
            <person name="Fujiyama A."/>
            <person name="Inagaki F."/>
            <person name="Takami H."/>
        </authorList>
    </citation>
    <scope>NUCLEOTIDE SEQUENCE</scope>
    <source>
        <strain evidence="4">Expedition CK06-06</strain>
    </source>
</reference>